<comment type="caution">
    <text evidence="1">The sequence shown here is derived from an EMBL/GenBank/DDBJ whole genome shotgun (WGS) entry which is preliminary data.</text>
</comment>
<keyword evidence="2" id="KW-1185">Reference proteome</keyword>
<reference evidence="1 2" key="1">
    <citation type="submission" date="2019-05" db="EMBL/GenBank/DDBJ databases">
        <title>Another draft genome of Portunus trituberculatus and its Hox gene families provides insights of decapod evolution.</title>
        <authorList>
            <person name="Jeong J.-H."/>
            <person name="Song I."/>
            <person name="Kim S."/>
            <person name="Choi T."/>
            <person name="Kim D."/>
            <person name="Ryu S."/>
            <person name="Kim W."/>
        </authorList>
    </citation>
    <scope>NUCLEOTIDE SEQUENCE [LARGE SCALE GENOMIC DNA]</scope>
    <source>
        <tissue evidence="1">Muscle</tissue>
    </source>
</reference>
<accession>A0A5B7FXK0</accession>
<name>A0A5B7FXK0_PORTR</name>
<dbReference type="AlphaFoldDB" id="A0A5B7FXK0"/>
<proteinExistence type="predicted"/>
<dbReference type="EMBL" id="VSRR010010099">
    <property type="protein sequence ID" value="MPC51322.1"/>
    <property type="molecule type" value="Genomic_DNA"/>
</dbReference>
<organism evidence="1 2">
    <name type="scientific">Portunus trituberculatus</name>
    <name type="common">Swimming crab</name>
    <name type="synonym">Neptunus trituberculatus</name>
    <dbReference type="NCBI Taxonomy" id="210409"/>
    <lineage>
        <taxon>Eukaryota</taxon>
        <taxon>Metazoa</taxon>
        <taxon>Ecdysozoa</taxon>
        <taxon>Arthropoda</taxon>
        <taxon>Crustacea</taxon>
        <taxon>Multicrustacea</taxon>
        <taxon>Malacostraca</taxon>
        <taxon>Eumalacostraca</taxon>
        <taxon>Eucarida</taxon>
        <taxon>Decapoda</taxon>
        <taxon>Pleocyemata</taxon>
        <taxon>Brachyura</taxon>
        <taxon>Eubrachyura</taxon>
        <taxon>Portunoidea</taxon>
        <taxon>Portunidae</taxon>
        <taxon>Portuninae</taxon>
        <taxon>Portunus</taxon>
    </lineage>
</organism>
<evidence type="ECO:0000313" key="1">
    <source>
        <dbReference type="EMBL" id="MPC51322.1"/>
    </source>
</evidence>
<evidence type="ECO:0000313" key="2">
    <source>
        <dbReference type="Proteomes" id="UP000324222"/>
    </source>
</evidence>
<sequence length="110" mass="12121">MKATSRCHATAIRHVPDRRKPFMWKQSYPSHLSYSSVGFSPVGNVTEAAAWADTVRIFASHLTISEDPLVCVVVSLPSLSQWLPDGRTLLVAPLFSLHHAQALSQVSCYS</sequence>
<gene>
    <name evidence="1" type="ORF">E2C01_045167</name>
</gene>
<dbReference type="Proteomes" id="UP000324222">
    <property type="component" value="Unassembled WGS sequence"/>
</dbReference>
<protein>
    <submittedName>
        <fullName evidence="1">Uncharacterized protein</fullName>
    </submittedName>
</protein>